<dbReference type="RefSeq" id="WP_185653288.1">
    <property type="nucleotide sequence ID" value="NZ_CP055263.1"/>
</dbReference>
<dbReference type="CDD" id="cd00093">
    <property type="entry name" value="HTH_XRE"/>
    <property type="match status" value="1"/>
</dbReference>
<dbReference type="SUPFAM" id="SSF47413">
    <property type="entry name" value="lambda repressor-like DNA-binding domains"/>
    <property type="match status" value="1"/>
</dbReference>
<dbReference type="InterPro" id="IPR001387">
    <property type="entry name" value="Cro/C1-type_HTH"/>
</dbReference>
<evidence type="ECO:0000259" key="1">
    <source>
        <dbReference type="PROSITE" id="PS50943"/>
    </source>
</evidence>
<keyword evidence="3" id="KW-1185">Reference proteome</keyword>
<dbReference type="SMART" id="SM00530">
    <property type="entry name" value="HTH_XRE"/>
    <property type="match status" value="1"/>
</dbReference>
<dbReference type="InterPro" id="IPR010982">
    <property type="entry name" value="Lambda_DNA-bd_dom_sf"/>
</dbReference>
<feature type="domain" description="HTH cro/C1-type" evidence="1">
    <location>
        <begin position="7"/>
        <end position="60"/>
    </location>
</feature>
<sequence>MTIGKRLNEVRVSKGLTIKQVEIELNLSSLHWLEQGKYKSFKCEHLITLSNYYQVSPLYLLDLDESIYNIEPKWIVLIQKLKENKLTPRDVMISVERYKKVSISN</sequence>
<evidence type="ECO:0000313" key="2">
    <source>
        <dbReference type="EMBL" id="QNF29961.1"/>
    </source>
</evidence>
<gene>
    <name evidence="2" type="ORF">HUW50_22210</name>
</gene>
<dbReference type="EMBL" id="CP055263">
    <property type="protein sequence ID" value="QNF29961.1"/>
    <property type="molecule type" value="Genomic_DNA"/>
</dbReference>
<dbReference type="PROSITE" id="PS50943">
    <property type="entry name" value="HTH_CROC1"/>
    <property type="match status" value="1"/>
</dbReference>
<organism evidence="2 3">
    <name type="scientific">Metabacillus elymi</name>
    <dbReference type="NCBI Taxonomy" id="2745198"/>
    <lineage>
        <taxon>Bacteria</taxon>
        <taxon>Bacillati</taxon>
        <taxon>Bacillota</taxon>
        <taxon>Bacilli</taxon>
        <taxon>Bacillales</taxon>
        <taxon>Bacillaceae</taxon>
        <taxon>Metabacillus</taxon>
    </lineage>
</organism>
<dbReference type="Pfam" id="PF12844">
    <property type="entry name" value="HTH_19"/>
    <property type="match status" value="1"/>
</dbReference>
<dbReference type="Gene3D" id="1.10.260.40">
    <property type="entry name" value="lambda repressor-like DNA-binding domains"/>
    <property type="match status" value="1"/>
</dbReference>
<protein>
    <submittedName>
        <fullName evidence="2">Helix-turn-helix transcriptional regulator</fullName>
    </submittedName>
</protein>
<name>A0ABX6S9A3_9BACI</name>
<accession>A0ABX6S9A3</accession>
<proteinExistence type="predicted"/>
<evidence type="ECO:0000313" key="3">
    <source>
        <dbReference type="Proteomes" id="UP000515490"/>
    </source>
</evidence>
<dbReference type="Proteomes" id="UP000515490">
    <property type="component" value="Chromosome"/>
</dbReference>
<reference evidence="2 3" key="1">
    <citation type="submission" date="2020-06" db="EMBL/GenBank/DDBJ databases">
        <title>Metabacillus dokdonensis sp. nov., isolated from the rhizosphere of Elymus tsukushiensis, a plant native to the Dokdo Islands, Republic of Korea.</title>
        <authorList>
            <person name="Lee S.Y."/>
            <person name="Hwang Y.J."/>
            <person name="Son J.S."/>
            <person name="Ghim S.Y."/>
        </authorList>
    </citation>
    <scope>NUCLEOTIDE SEQUENCE [LARGE SCALE GENOMIC DNA]</scope>
    <source>
        <strain evidence="2 3">KUDC1714</strain>
    </source>
</reference>